<gene>
    <name evidence="2" type="ORF">KC19_6G156800</name>
</gene>
<sequence length="282" mass="30611">MAERSILDVTGGHVNVDSTGSEVKASLKKEVIPGQCCIPPPFCDYQGLGTEETWNSMPVYITTPKSPTSSAVLIISDIYGWQVPQTRLLADKIAAAGHYVVVPDFMENDFFGSSDPNDEYAGLPEYLARHSMSKAIAEAKEILRKVQAMGFNSIGGAGFCWGTKILVSLLKGDTPLAAAIMCHPSFITNDEMKEVKVPLVVLGAEIDIVTAAAQVMEYGAILHDNAAIVGSESYVKIYKGADHGWTTRYNLNDVEARNRAETAHEEIIAWFKNRLSNPTAAL</sequence>
<dbReference type="AlphaFoldDB" id="A0A8T0HFF2"/>
<proteinExistence type="predicted"/>
<evidence type="ECO:0000313" key="2">
    <source>
        <dbReference type="EMBL" id="KAG0570363.1"/>
    </source>
</evidence>
<dbReference type="Pfam" id="PF01738">
    <property type="entry name" value="DLH"/>
    <property type="match status" value="1"/>
</dbReference>
<dbReference type="GO" id="GO:0016787">
    <property type="term" value="F:hydrolase activity"/>
    <property type="evidence" value="ECO:0007669"/>
    <property type="project" value="InterPro"/>
</dbReference>
<keyword evidence="3" id="KW-1185">Reference proteome</keyword>
<dbReference type="EMBL" id="CM026427">
    <property type="protein sequence ID" value="KAG0570363.1"/>
    <property type="molecule type" value="Genomic_DNA"/>
</dbReference>
<dbReference type="Gene3D" id="3.40.50.1820">
    <property type="entry name" value="alpha/beta hydrolase"/>
    <property type="match status" value="1"/>
</dbReference>
<dbReference type="PANTHER" id="PTHR17630:SF102">
    <property type="entry name" value="DIENELACTONE HYDROLASE DOMAIN-CONTAINING PROTEIN"/>
    <property type="match status" value="1"/>
</dbReference>
<dbReference type="InterPro" id="IPR002925">
    <property type="entry name" value="Dienelactn_hydro"/>
</dbReference>
<feature type="domain" description="Dienelactone hydrolase" evidence="1">
    <location>
        <begin position="58"/>
        <end position="273"/>
    </location>
</feature>
<evidence type="ECO:0000313" key="3">
    <source>
        <dbReference type="Proteomes" id="UP000822688"/>
    </source>
</evidence>
<dbReference type="PANTHER" id="PTHR17630">
    <property type="entry name" value="DIENELACTONE HYDROLASE"/>
    <property type="match status" value="1"/>
</dbReference>
<comment type="caution">
    <text evidence="2">The sequence shown here is derived from an EMBL/GenBank/DDBJ whole genome shotgun (WGS) entry which is preliminary data.</text>
</comment>
<dbReference type="Proteomes" id="UP000822688">
    <property type="component" value="Chromosome 6"/>
</dbReference>
<evidence type="ECO:0000259" key="1">
    <source>
        <dbReference type="Pfam" id="PF01738"/>
    </source>
</evidence>
<accession>A0A8T0HFF2</accession>
<dbReference type="InterPro" id="IPR029058">
    <property type="entry name" value="AB_hydrolase_fold"/>
</dbReference>
<dbReference type="SUPFAM" id="SSF53474">
    <property type="entry name" value="alpha/beta-Hydrolases"/>
    <property type="match status" value="1"/>
</dbReference>
<reference evidence="2 3" key="1">
    <citation type="submission" date="2020-06" db="EMBL/GenBank/DDBJ databases">
        <title>WGS assembly of Ceratodon purpureus strain R40.</title>
        <authorList>
            <person name="Carey S.B."/>
            <person name="Jenkins J."/>
            <person name="Shu S."/>
            <person name="Lovell J.T."/>
            <person name="Sreedasyam A."/>
            <person name="Maumus F."/>
            <person name="Tiley G.P."/>
            <person name="Fernandez-Pozo N."/>
            <person name="Barry K."/>
            <person name="Chen C."/>
            <person name="Wang M."/>
            <person name="Lipzen A."/>
            <person name="Daum C."/>
            <person name="Saski C.A."/>
            <person name="Payton A.C."/>
            <person name="Mcbreen J.C."/>
            <person name="Conrad R.E."/>
            <person name="Kollar L.M."/>
            <person name="Olsson S."/>
            <person name="Huttunen S."/>
            <person name="Landis J.B."/>
            <person name="Wickett N.J."/>
            <person name="Johnson M.G."/>
            <person name="Rensing S.A."/>
            <person name="Grimwood J."/>
            <person name="Schmutz J."/>
            <person name="Mcdaniel S.F."/>
        </authorList>
    </citation>
    <scope>NUCLEOTIDE SEQUENCE [LARGE SCALE GENOMIC DNA]</scope>
    <source>
        <strain evidence="2 3">R40</strain>
    </source>
</reference>
<name>A0A8T0HFF2_CERPU</name>
<protein>
    <recommendedName>
        <fullName evidence="1">Dienelactone hydrolase domain-containing protein</fullName>
    </recommendedName>
</protein>
<organism evidence="2 3">
    <name type="scientific">Ceratodon purpureus</name>
    <name type="common">Fire moss</name>
    <name type="synonym">Dicranum purpureum</name>
    <dbReference type="NCBI Taxonomy" id="3225"/>
    <lineage>
        <taxon>Eukaryota</taxon>
        <taxon>Viridiplantae</taxon>
        <taxon>Streptophyta</taxon>
        <taxon>Embryophyta</taxon>
        <taxon>Bryophyta</taxon>
        <taxon>Bryophytina</taxon>
        <taxon>Bryopsida</taxon>
        <taxon>Dicranidae</taxon>
        <taxon>Pseudoditrichales</taxon>
        <taxon>Ditrichaceae</taxon>
        <taxon>Ceratodon</taxon>
    </lineage>
</organism>